<dbReference type="OrthoDB" id="6513042at2759"/>
<sequence length="941" mass="107932">MAECLHCASLINIVFSWTIEDLINQNLFKHQVPKIPMTFLSTNGYMNSFIPALIEETHSDLSSSLMSVAQASFCEIRTMETSKHFAPPNNLFYNITLQNTIDEVNGLGKYEPEVGDLIAFTNIRPKSIDDLSRIKSYCHIAYVYEPKNEFTDEIPIILSKYMEMHSKFDDSRNKAQKFYAVYLINMTTNVRIWNALVEGPRANIIKKVLQPYSMKEENCQTCLSGEIVIGPHVRVQNIIKAQNLNKSQEDAILSCVSMTKCQHKDPTKLIWGPPGTGKTKTVALMLFCLLKLKITTVTCAPTNTAVLAVASRLHSIAKDSLEHGSYGLGDIVLFGNEKRMKLDSYKGLGEVFLNNRVKDLLRCFAPMTGWESCLESMIKLLKNPEQQYSLYKNNNKNVKEHDKDVMSLEEFVKGNDSHVSHAYFNYKRRCKYRSVMTLEQFVKKRYDYIVEQYDVYKDDKKLSVGMSMENYLRQRFCIIGGRLKSFMKTLYTHLPTCFLHIKLVLKMFRAIELLKSLEVSLSQSKPKQAFHNCEDGKVIFAWFGWLSLEKEEFIDTLCFLSKAIMLPKVTTKYGLSQFCLKNARLIFCTASSSCKLKTEEMKLVQFLVIDEAAQLKECESAIPLQLPGLERCILIGDERQLPAMVKSKIADRAEFGRSLFERLVLLGYKKHMLSVQYRMHQSISLFPSKEFYDDQLSDANIVTEESYNKLFLEGNMYGSYSFINISKGKEQCNHDYSLKNMIEAAAISEIIRSLKKEYLRTRRKVSIGIISPYKAQVYEIQEKVKKYMVSDPHFCVNVRSVDGFQGGEEDIIIMSTVRSNGSGKVGFLSNRQRTNVAITRARYCLWIVGNASTLINNDSVWRKVVLDAKERNCFHNADEDKKLNQVIEDALFEFEVLEESSSSFNKLRISDKSETTTLRISDKSETTTFSSKPLKLWMNKE</sequence>
<name>A0A1S2Z8J6_CICAR</name>
<dbReference type="CDD" id="cd18808">
    <property type="entry name" value="SF1_C_Upf1"/>
    <property type="match status" value="1"/>
</dbReference>
<feature type="domain" description="DUF6469" evidence="7">
    <location>
        <begin position="73"/>
        <end position="196"/>
    </location>
</feature>
<evidence type="ECO:0000256" key="2">
    <source>
        <dbReference type="ARBA" id="ARBA00022801"/>
    </source>
</evidence>
<evidence type="ECO:0000259" key="6">
    <source>
        <dbReference type="Pfam" id="PF13087"/>
    </source>
</evidence>
<dbReference type="PANTHER" id="PTHR10887:SF522">
    <property type="entry name" value="P-LOOP CONTAINING NUCLEOSIDE TRIPHOSPHATE HYDROLASES SUPERFAMILY PROTEIN"/>
    <property type="match status" value="1"/>
</dbReference>
<dbReference type="GeneID" id="101505669"/>
<keyword evidence="3" id="KW-0347">Helicase</keyword>
<keyword evidence="8" id="KW-1185">Reference proteome</keyword>
<dbReference type="eggNOG" id="KOG1801">
    <property type="taxonomic scope" value="Eukaryota"/>
</dbReference>
<dbReference type="AlphaFoldDB" id="A0A1S2Z8J6"/>
<dbReference type="InterPro" id="IPR027417">
    <property type="entry name" value="P-loop_NTPase"/>
</dbReference>
<dbReference type="InterPro" id="IPR041677">
    <property type="entry name" value="DNA2/NAM7_AAA_11"/>
</dbReference>
<dbReference type="GO" id="GO:0004386">
    <property type="term" value="F:helicase activity"/>
    <property type="evidence" value="ECO:0007669"/>
    <property type="project" value="UniProtKB-KW"/>
</dbReference>
<feature type="domain" description="DNA2/NAM7 helicase helicase" evidence="5">
    <location>
        <begin position="243"/>
        <end position="404"/>
    </location>
</feature>
<dbReference type="InterPro" id="IPR045055">
    <property type="entry name" value="DNA2/NAM7-like"/>
</dbReference>
<keyword evidence="2" id="KW-0378">Hydrolase</keyword>
<dbReference type="GO" id="GO:0005694">
    <property type="term" value="C:chromosome"/>
    <property type="evidence" value="ECO:0007669"/>
    <property type="project" value="UniProtKB-ARBA"/>
</dbReference>
<dbReference type="KEGG" id="cam:101505669"/>
<dbReference type="Pfam" id="PF20073">
    <property type="entry name" value="DUF6469"/>
    <property type="match status" value="1"/>
</dbReference>
<evidence type="ECO:0000313" key="9">
    <source>
        <dbReference type="RefSeq" id="XP_004516977.2"/>
    </source>
</evidence>
<evidence type="ECO:0000259" key="5">
    <source>
        <dbReference type="Pfam" id="PF13086"/>
    </source>
</evidence>
<proteinExistence type="predicted"/>
<keyword evidence="4" id="KW-0067">ATP-binding</keyword>
<dbReference type="SUPFAM" id="SSF52540">
    <property type="entry name" value="P-loop containing nucleoside triphosphate hydrolases"/>
    <property type="match status" value="1"/>
</dbReference>
<dbReference type="Pfam" id="PF13086">
    <property type="entry name" value="AAA_11"/>
    <property type="match status" value="2"/>
</dbReference>
<evidence type="ECO:0000313" key="8">
    <source>
        <dbReference type="Proteomes" id="UP000087171"/>
    </source>
</evidence>
<feature type="domain" description="DNA2/NAM7 helicase helicase" evidence="5">
    <location>
        <begin position="575"/>
        <end position="648"/>
    </location>
</feature>
<dbReference type="Proteomes" id="UP000087171">
    <property type="component" value="Unplaced"/>
</dbReference>
<dbReference type="GO" id="GO:0005524">
    <property type="term" value="F:ATP binding"/>
    <property type="evidence" value="ECO:0007669"/>
    <property type="project" value="UniProtKB-KW"/>
</dbReference>
<dbReference type="GO" id="GO:0016787">
    <property type="term" value="F:hydrolase activity"/>
    <property type="evidence" value="ECO:0007669"/>
    <property type="project" value="UniProtKB-KW"/>
</dbReference>
<dbReference type="RefSeq" id="XP_004516977.2">
    <property type="nucleotide sequence ID" value="XM_004516920.2"/>
</dbReference>
<dbReference type="Gene3D" id="3.40.50.300">
    <property type="entry name" value="P-loop containing nucleotide triphosphate hydrolases"/>
    <property type="match status" value="3"/>
</dbReference>
<reference evidence="9" key="1">
    <citation type="submission" date="2025-08" db="UniProtKB">
        <authorList>
            <consortium name="RefSeq"/>
        </authorList>
    </citation>
    <scope>IDENTIFICATION</scope>
    <source>
        <tissue evidence="9">Etiolated seedlings</tissue>
    </source>
</reference>
<dbReference type="PaxDb" id="3827-XP_004516977.1"/>
<evidence type="ECO:0000256" key="1">
    <source>
        <dbReference type="ARBA" id="ARBA00022741"/>
    </source>
</evidence>
<protein>
    <submittedName>
        <fullName evidence="9">Helicase sen1-like</fullName>
    </submittedName>
</protein>
<dbReference type="STRING" id="3827.A0A1S2Z8J6"/>
<evidence type="ECO:0000259" key="7">
    <source>
        <dbReference type="Pfam" id="PF20073"/>
    </source>
</evidence>
<dbReference type="InterPro" id="IPR041679">
    <property type="entry name" value="DNA2/NAM7-like_C"/>
</dbReference>
<keyword evidence="1" id="KW-0547">Nucleotide-binding</keyword>
<evidence type="ECO:0000256" key="4">
    <source>
        <dbReference type="ARBA" id="ARBA00022840"/>
    </source>
</evidence>
<feature type="domain" description="DNA2/NAM7 helicase-like C-terminal" evidence="6">
    <location>
        <begin position="656"/>
        <end position="851"/>
    </location>
</feature>
<dbReference type="InterPro" id="IPR047187">
    <property type="entry name" value="SF1_C_Upf1"/>
</dbReference>
<dbReference type="FunFam" id="3.40.50.300:FF:000326">
    <property type="entry name" value="P-loop containing nucleoside triphosphate hydrolase"/>
    <property type="match status" value="1"/>
</dbReference>
<dbReference type="InterPro" id="IPR045529">
    <property type="entry name" value="DUF6469"/>
</dbReference>
<organism evidence="8 9">
    <name type="scientific">Cicer arietinum</name>
    <name type="common">Chickpea</name>
    <name type="synonym">Garbanzo</name>
    <dbReference type="NCBI Taxonomy" id="3827"/>
    <lineage>
        <taxon>Eukaryota</taxon>
        <taxon>Viridiplantae</taxon>
        <taxon>Streptophyta</taxon>
        <taxon>Embryophyta</taxon>
        <taxon>Tracheophyta</taxon>
        <taxon>Spermatophyta</taxon>
        <taxon>Magnoliopsida</taxon>
        <taxon>eudicotyledons</taxon>
        <taxon>Gunneridae</taxon>
        <taxon>Pentapetalae</taxon>
        <taxon>rosids</taxon>
        <taxon>fabids</taxon>
        <taxon>Fabales</taxon>
        <taxon>Fabaceae</taxon>
        <taxon>Papilionoideae</taxon>
        <taxon>50 kb inversion clade</taxon>
        <taxon>NPAAA clade</taxon>
        <taxon>Hologalegina</taxon>
        <taxon>IRL clade</taxon>
        <taxon>Cicereae</taxon>
        <taxon>Cicer</taxon>
    </lineage>
</organism>
<evidence type="ECO:0000256" key="3">
    <source>
        <dbReference type="ARBA" id="ARBA00022806"/>
    </source>
</evidence>
<dbReference type="Pfam" id="PF13087">
    <property type="entry name" value="AAA_12"/>
    <property type="match status" value="1"/>
</dbReference>
<accession>A0A1S2Z8J6</accession>
<dbReference type="PANTHER" id="PTHR10887">
    <property type="entry name" value="DNA2/NAM7 HELICASE FAMILY"/>
    <property type="match status" value="1"/>
</dbReference>
<gene>
    <name evidence="9" type="primary">LOC101505669</name>
</gene>